<protein>
    <recommendedName>
        <fullName evidence="10">tRNA dimethylallyltransferase</fullName>
        <ecNumber evidence="10">2.5.1.75</ecNumber>
    </recommendedName>
    <alternativeName>
        <fullName evidence="10">Dimethylallyl diphosphate:tRNA dimethylallyltransferase</fullName>
        <shortName evidence="10">DMAPP:tRNA dimethylallyltransferase</shortName>
        <shortName evidence="10">DMATase</shortName>
    </alternativeName>
    <alternativeName>
        <fullName evidence="10">Isopentenyl-diphosphate:tRNA isopentenyltransferase</fullName>
        <shortName evidence="10">IPP transferase</shortName>
        <shortName evidence="10">IPPT</shortName>
        <shortName evidence="10">IPTase</shortName>
    </alternativeName>
</protein>
<evidence type="ECO:0000256" key="13">
    <source>
        <dbReference type="RuleBase" id="RU003785"/>
    </source>
</evidence>
<keyword evidence="4 10" id="KW-0808">Transferase</keyword>
<dbReference type="RefSeq" id="WP_267769049.1">
    <property type="nucleotide sequence ID" value="NZ_JAPNKE010000002.1"/>
</dbReference>
<evidence type="ECO:0000256" key="10">
    <source>
        <dbReference type="HAMAP-Rule" id="MF_00185"/>
    </source>
</evidence>
<comment type="cofactor">
    <cofactor evidence="1 10">
        <name>Mg(2+)</name>
        <dbReference type="ChEBI" id="CHEBI:18420"/>
    </cofactor>
</comment>
<feature type="binding site" evidence="10">
    <location>
        <begin position="24"/>
        <end position="29"/>
    </location>
    <ligand>
        <name>substrate</name>
    </ligand>
</feature>
<dbReference type="GO" id="GO:0006400">
    <property type="term" value="P:tRNA modification"/>
    <property type="evidence" value="ECO:0007669"/>
    <property type="project" value="TreeGrafter"/>
</dbReference>
<gene>
    <name evidence="10 14" type="primary">miaA</name>
    <name evidence="14" type="ORF">OV079_14380</name>
</gene>
<dbReference type="Pfam" id="PF01715">
    <property type="entry name" value="IPPT"/>
    <property type="match status" value="1"/>
</dbReference>
<dbReference type="Gene3D" id="1.10.20.140">
    <property type="match status" value="1"/>
</dbReference>
<organism evidence="14 15">
    <name type="scientific">Nannocystis pusilla</name>
    <dbReference type="NCBI Taxonomy" id="889268"/>
    <lineage>
        <taxon>Bacteria</taxon>
        <taxon>Pseudomonadati</taxon>
        <taxon>Myxococcota</taxon>
        <taxon>Polyangia</taxon>
        <taxon>Nannocystales</taxon>
        <taxon>Nannocystaceae</taxon>
        <taxon>Nannocystis</taxon>
    </lineage>
</organism>
<dbReference type="EC" id="2.5.1.75" evidence="10"/>
<evidence type="ECO:0000313" key="15">
    <source>
        <dbReference type="Proteomes" id="UP001150924"/>
    </source>
</evidence>
<comment type="caution">
    <text evidence="14">The sequence shown here is derived from an EMBL/GenBank/DDBJ whole genome shotgun (WGS) entry which is preliminary data.</text>
</comment>
<keyword evidence="6 10" id="KW-0547">Nucleotide-binding</keyword>
<feature type="region of interest" description="Interaction with substrate tRNA" evidence="10">
    <location>
        <begin position="47"/>
        <end position="50"/>
    </location>
</feature>
<feature type="site" description="Interaction with substrate tRNA" evidence="10">
    <location>
        <position position="108"/>
    </location>
</feature>
<evidence type="ECO:0000313" key="14">
    <source>
        <dbReference type="EMBL" id="MCY1006717.1"/>
    </source>
</evidence>
<evidence type="ECO:0000256" key="2">
    <source>
        <dbReference type="ARBA" id="ARBA00003213"/>
    </source>
</evidence>
<dbReference type="EMBL" id="JAPNKE010000002">
    <property type="protein sequence ID" value="MCY1006717.1"/>
    <property type="molecule type" value="Genomic_DNA"/>
</dbReference>
<dbReference type="GO" id="GO:0005524">
    <property type="term" value="F:ATP binding"/>
    <property type="evidence" value="ECO:0007669"/>
    <property type="project" value="UniProtKB-UniRule"/>
</dbReference>
<feature type="binding site" evidence="10">
    <location>
        <begin position="22"/>
        <end position="29"/>
    </location>
    <ligand>
        <name>ATP</name>
        <dbReference type="ChEBI" id="CHEBI:30616"/>
    </ligand>
</feature>
<reference evidence="14" key="1">
    <citation type="submission" date="2022-11" db="EMBL/GenBank/DDBJ databases">
        <title>Minimal conservation of predation-associated metabolite biosynthetic gene clusters underscores biosynthetic potential of Myxococcota including descriptions for ten novel species: Archangium lansinium sp. nov., Myxococcus landrumus sp. nov., Nannocystis bai.</title>
        <authorList>
            <person name="Ahearne A."/>
            <person name="Stevens C."/>
            <person name="Phillips K."/>
        </authorList>
    </citation>
    <scope>NUCLEOTIDE SEQUENCE</scope>
    <source>
        <strain evidence="14">Na p29</strain>
    </source>
</reference>
<dbReference type="SUPFAM" id="SSF52540">
    <property type="entry name" value="P-loop containing nucleoside triphosphate hydrolases"/>
    <property type="match status" value="1"/>
</dbReference>
<evidence type="ECO:0000256" key="3">
    <source>
        <dbReference type="ARBA" id="ARBA00005842"/>
    </source>
</evidence>
<feature type="site" description="Interaction with substrate tRNA" evidence="10">
    <location>
        <position position="135"/>
    </location>
</feature>
<evidence type="ECO:0000256" key="1">
    <source>
        <dbReference type="ARBA" id="ARBA00001946"/>
    </source>
</evidence>
<comment type="function">
    <text evidence="2 10 12">Catalyzes the transfer of a dimethylallyl group onto the adenine at position 37 in tRNAs that read codons beginning with uridine, leading to the formation of N6-(dimethylallyl)adenosine (i(6)A).</text>
</comment>
<dbReference type="InterPro" id="IPR039657">
    <property type="entry name" value="Dimethylallyltransferase"/>
</dbReference>
<proteinExistence type="inferred from homology"/>
<dbReference type="PANTHER" id="PTHR11088:SF60">
    <property type="entry name" value="TRNA DIMETHYLALLYLTRANSFERASE"/>
    <property type="match status" value="1"/>
</dbReference>
<sequence>MMTVEGATDRADDLPRLLAVVGPTASGKSRLAVALAERLHLPIFCCDSVQIYRGLDIGSAKVDAATRERVPHHLLDLVEPDAEFSAGDYQEAAWQLLAQRPGLFAGGTGFYLRAVAYTYSGADPQADAPASDPRRASFTAQWEASEREHAGAVHAELQRRDPQAAAAIHPRNVVRALRALWLCEAHERPVSLVRAEDPPRARARLATVVLEPDFTALDRAIDDRCDAMIRAGLVAEVSNLVAAGYDSRHRSMRSLGYRQILDHLAGQSLGDAVAAIKQETRRYARRQRTYFRNQLTAARTIAVSRPIWLLSQVELERQADTIAAEAAAFLAGELT</sequence>
<evidence type="ECO:0000256" key="6">
    <source>
        <dbReference type="ARBA" id="ARBA00022741"/>
    </source>
</evidence>
<comment type="similarity">
    <text evidence="3 10 13">Belongs to the IPP transferase family.</text>
</comment>
<evidence type="ECO:0000256" key="8">
    <source>
        <dbReference type="ARBA" id="ARBA00022842"/>
    </source>
</evidence>
<evidence type="ECO:0000256" key="12">
    <source>
        <dbReference type="RuleBase" id="RU003784"/>
    </source>
</evidence>
<dbReference type="NCBIfam" id="TIGR00174">
    <property type="entry name" value="miaA"/>
    <property type="match status" value="1"/>
</dbReference>
<accession>A0A9X3IVW1</accession>
<evidence type="ECO:0000256" key="5">
    <source>
        <dbReference type="ARBA" id="ARBA00022694"/>
    </source>
</evidence>
<keyword evidence="15" id="KW-1185">Reference proteome</keyword>
<name>A0A9X3IVW1_9BACT</name>
<dbReference type="HAMAP" id="MF_00185">
    <property type="entry name" value="IPP_trans"/>
    <property type="match status" value="1"/>
</dbReference>
<dbReference type="InterPro" id="IPR027417">
    <property type="entry name" value="P-loop_NTPase"/>
</dbReference>
<dbReference type="AlphaFoldDB" id="A0A9X3IVW1"/>
<dbReference type="InterPro" id="IPR018022">
    <property type="entry name" value="IPT"/>
</dbReference>
<comment type="catalytic activity">
    <reaction evidence="9 10 11">
        <text>adenosine(37) in tRNA + dimethylallyl diphosphate = N(6)-dimethylallyladenosine(37) in tRNA + diphosphate</text>
        <dbReference type="Rhea" id="RHEA:26482"/>
        <dbReference type="Rhea" id="RHEA-COMP:10162"/>
        <dbReference type="Rhea" id="RHEA-COMP:10375"/>
        <dbReference type="ChEBI" id="CHEBI:33019"/>
        <dbReference type="ChEBI" id="CHEBI:57623"/>
        <dbReference type="ChEBI" id="CHEBI:74411"/>
        <dbReference type="ChEBI" id="CHEBI:74415"/>
        <dbReference type="EC" id="2.5.1.75"/>
    </reaction>
</comment>
<evidence type="ECO:0000256" key="7">
    <source>
        <dbReference type="ARBA" id="ARBA00022840"/>
    </source>
</evidence>
<keyword evidence="8 10" id="KW-0460">Magnesium</keyword>
<evidence type="ECO:0000256" key="4">
    <source>
        <dbReference type="ARBA" id="ARBA00022679"/>
    </source>
</evidence>
<dbReference type="PANTHER" id="PTHR11088">
    <property type="entry name" value="TRNA DIMETHYLALLYLTRANSFERASE"/>
    <property type="match status" value="1"/>
</dbReference>
<keyword evidence="7 10" id="KW-0067">ATP-binding</keyword>
<evidence type="ECO:0000256" key="9">
    <source>
        <dbReference type="ARBA" id="ARBA00049563"/>
    </source>
</evidence>
<dbReference type="Gene3D" id="3.40.50.300">
    <property type="entry name" value="P-loop containing nucleotide triphosphate hydrolases"/>
    <property type="match status" value="1"/>
</dbReference>
<dbReference type="GO" id="GO:0052381">
    <property type="term" value="F:tRNA dimethylallyltransferase activity"/>
    <property type="evidence" value="ECO:0007669"/>
    <property type="project" value="UniProtKB-UniRule"/>
</dbReference>
<evidence type="ECO:0000256" key="11">
    <source>
        <dbReference type="RuleBase" id="RU003783"/>
    </source>
</evidence>
<comment type="subunit">
    <text evidence="10">Monomer.</text>
</comment>
<dbReference type="Proteomes" id="UP001150924">
    <property type="component" value="Unassembled WGS sequence"/>
</dbReference>
<comment type="caution">
    <text evidence="10">Lacks conserved residue(s) required for the propagation of feature annotation.</text>
</comment>
<keyword evidence="5 10" id="KW-0819">tRNA processing</keyword>